<evidence type="ECO:0000256" key="3">
    <source>
        <dbReference type="ARBA" id="ARBA00022833"/>
    </source>
</evidence>
<name>A0A8B8EYL1_CRAVI</name>
<evidence type="ECO:0000256" key="2">
    <source>
        <dbReference type="ARBA" id="ARBA00022771"/>
    </source>
</evidence>
<dbReference type="AlphaFoldDB" id="A0A8B8EYL1"/>
<dbReference type="Proteomes" id="UP000694844">
    <property type="component" value="Chromosome 5"/>
</dbReference>
<evidence type="ECO:0000313" key="5">
    <source>
        <dbReference type="Proteomes" id="UP000694844"/>
    </source>
</evidence>
<gene>
    <name evidence="6" type="primary">LOC111137711</name>
</gene>
<proteinExistence type="predicted"/>
<evidence type="ECO:0000259" key="4">
    <source>
        <dbReference type="SMART" id="SM00336"/>
    </source>
</evidence>
<keyword evidence="3" id="KW-0862">Zinc</keyword>
<dbReference type="PANTHER" id="PTHR25462">
    <property type="entry name" value="BONUS, ISOFORM C-RELATED"/>
    <property type="match status" value="1"/>
</dbReference>
<dbReference type="KEGG" id="cvn:111137711"/>
<dbReference type="InterPro" id="IPR017907">
    <property type="entry name" value="Znf_RING_CS"/>
</dbReference>
<dbReference type="InterPro" id="IPR047153">
    <property type="entry name" value="TRIM45/56/19-like"/>
</dbReference>
<evidence type="ECO:0000256" key="1">
    <source>
        <dbReference type="ARBA" id="ARBA00022723"/>
    </source>
</evidence>
<dbReference type="PROSITE" id="PS00518">
    <property type="entry name" value="ZF_RING_1"/>
    <property type="match status" value="1"/>
</dbReference>
<dbReference type="PANTHER" id="PTHR25462:SF296">
    <property type="entry name" value="MEIOTIC P26, ISOFORM F"/>
    <property type="match status" value="1"/>
</dbReference>
<dbReference type="Pfam" id="PF00643">
    <property type="entry name" value="zf-B_box"/>
    <property type="match status" value="1"/>
</dbReference>
<reference evidence="6" key="1">
    <citation type="submission" date="2025-08" db="UniProtKB">
        <authorList>
            <consortium name="RefSeq"/>
        </authorList>
    </citation>
    <scope>IDENTIFICATION</scope>
    <source>
        <tissue evidence="6">Whole sample</tissue>
    </source>
</reference>
<dbReference type="GO" id="GO:0008270">
    <property type="term" value="F:zinc ion binding"/>
    <property type="evidence" value="ECO:0007669"/>
    <property type="project" value="UniProtKB-KW"/>
</dbReference>
<dbReference type="Gene3D" id="4.10.830.40">
    <property type="match status" value="1"/>
</dbReference>
<keyword evidence="5" id="KW-1185">Reference proteome</keyword>
<feature type="domain" description="B box-type" evidence="4">
    <location>
        <begin position="120"/>
        <end position="161"/>
    </location>
</feature>
<dbReference type="GeneID" id="111137711"/>
<sequence>MCTLNIQAAEKTSYECGKCLTEHICIQDKVVTLQIDPTREFLAEIYRLTQEESNMVCEMCPKQQTALHRCIDCSHFICLDCVNLHSILTPFKSHVVVETKCLLKGKMEDLKLLSSVNTNQCPVTEHGKETATFFCFNTSCIKPICTRCALTSHKDHNFRDISEVGKENETKVQNQMKDILSKADQACVSITKLTDLQEKFYNKSQELHKDVKLYFKEIKRAVDKREKKLLDSLSKQFDNQHLSVENEKKRLTSFVNSCKEAYYYGRISSEINGVHSFIDIAESLQSRFENLGGQVCQGQIITETIEFSKETSMTSDITIVNDFGKLSISKAISSKSSAVIKPSVCEVRQQVQFVIKLLSSLEKPIVDEDVSVRLELKGENFTVLPCVFDKLSTSFIGSWVPDEPIKIKWVIFSNGIKLETLSGILDIKRTDAKTKQSNVFLS</sequence>
<keyword evidence="1" id="KW-0479">Metal-binding</keyword>
<accession>A0A8B8EYL1</accession>
<keyword evidence="2" id="KW-0863">Zinc-finger</keyword>
<dbReference type="SMART" id="SM00336">
    <property type="entry name" value="BBOX"/>
    <property type="match status" value="2"/>
</dbReference>
<dbReference type="Gene3D" id="3.30.160.60">
    <property type="entry name" value="Classic Zinc Finger"/>
    <property type="match status" value="1"/>
</dbReference>
<dbReference type="InterPro" id="IPR000315">
    <property type="entry name" value="Znf_B-box"/>
</dbReference>
<dbReference type="RefSeq" id="XP_022345027.1">
    <property type="nucleotide sequence ID" value="XM_022489319.1"/>
</dbReference>
<dbReference type="SUPFAM" id="SSF57845">
    <property type="entry name" value="B-box zinc-binding domain"/>
    <property type="match status" value="1"/>
</dbReference>
<feature type="domain" description="B box-type" evidence="4">
    <location>
        <begin position="52"/>
        <end position="99"/>
    </location>
</feature>
<protein>
    <submittedName>
        <fullName evidence="6">Transcription intermediary factor 1-alpha-like</fullName>
    </submittedName>
</protein>
<evidence type="ECO:0000313" key="6">
    <source>
        <dbReference type="RefSeq" id="XP_022345027.1"/>
    </source>
</evidence>
<dbReference type="OrthoDB" id="5592120at2759"/>
<organism evidence="5 6">
    <name type="scientific">Crassostrea virginica</name>
    <name type="common">Eastern oyster</name>
    <dbReference type="NCBI Taxonomy" id="6565"/>
    <lineage>
        <taxon>Eukaryota</taxon>
        <taxon>Metazoa</taxon>
        <taxon>Spiralia</taxon>
        <taxon>Lophotrochozoa</taxon>
        <taxon>Mollusca</taxon>
        <taxon>Bivalvia</taxon>
        <taxon>Autobranchia</taxon>
        <taxon>Pteriomorphia</taxon>
        <taxon>Ostreida</taxon>
        <taxon>Ostreoidea</taxon>
        <taxon>Ostreidae</taxon>
        <taxon>Crassostrea</taxon>
    </lineage>
</organism>